<proteinExistence type="predicted"/>
<dbReference type="EMBL" id="CP001801">
    <property type="protein sequence ID" value="ACX97126.1"/>
    <property type="molecule type" value="Genomic_DNA"/>
</dbReference>
<evidence type="ECO:0000313" key="1">
    <source>
        <dbReference type="EMBL" id="ACX97126.1"/>
    </source>
</evidence>
<dbReference type="STRING" id="555778.Hneap_2316"/>
<accession>D0KX06</accession>
<sequence>MNSKRSFIDAVFLKKSVDKIIILSAFVFASHCAWAEKTPTSVLHYQGVVNGTVQFEKVACYDMNNDPKALYVYAPDLPLVRDGRLFGPRFTLIAGRGFEFVPDQYHQQPLTTFTYDIPANHPAIIWHKEENKNFEITLDKVMMTSIGEDGVRHITYLSGKIYCNIDANQSMQNINKILSKKSNP</sequence>
<dbReference type="RefSeq" id="WP_012825157.1">
    <property type="nucleotide sequence ID" value="NC_013422.1"/>
</dbReference>
<gene>
    <name evidence="1" type="ordered locus">Hneap_2316</name>
</gene>
<reference evidence="1 2" key="1">
    <citation type="submission" date="2009-10" db="EMBL/GenBank/DDBJ databases">
        <title>Complete sequence of Halothiobacillus neapolitanus c2.</title>
        <authorList>
            <consortium name="US DOE Joint Genome Institute"/>
            <person name="Lucas S."/>
            <person name="Copeland A."/>
            <person name="Lapidus A."/>
            <person name="Glavina del Rio T."/>
            <person name="Tice H."/>
            <person name="Bruce D."/>
            <person name="Goodwin L."/>
            <person name="Pitluck S."/>
            <person name="Davenport K."/>
            <person name="Brettin T."/>
            <person name="Detter J.C."/>
            <person name="Han C."/>
            <person name="Tapia R."/>
            <person name="Larimer F."/>
            <person name="Land M."/>
            <person name="Hauser L."/>
            <person name="Kyrpides N."/>
            <person name="Mikhailova N."/>
            <person name="Kerfeld C."/>
            <person name="Cannon G."/>
            <person name="Heinhort S."/>
        </authorList>
    </citation>
    <scope>NUCLEOTIDE SEQUENCE [LARGE SCALE GENOMIC DNA]</scope>
    <source>
        <strain evidence="2">ATCC 23641 / c2</strain>
    </source>
</reference>
<dbReference type="HOGENOM" id="CLU_1466289_0_0_6"/>
<dbReference type="Proteomes" id="UP000009102">
    <property type="component" value="Chromosome"/>
</dbReference>
<name>D0KX06_HALNC</name>
<keyword evidence="2" id="KW-1185">Reference proteome</keyword>
<dbReference type="KEGG" id="hna:Hneap_2316"/>
<protein>
    <submittedName>
        <fullName evidence="1">Uncharacterized protein</fullName>
    </submittedName>
</protein>
<organism evidence="1 2">
    <name type="scientific">Halothiobacillus neapolitanus (strain ATCC 23641 / DSM 15147 / CIP 104769 / NCIMB 8539 / c2)</name>
    <name type="common">Thiobacillus neapolitanus</name>
    <dbReference type="NCBI Taxonomy" id="555778"/>
    <lineage>
        <taxon>Bacteria</taxon>
        <taxon>Pseudomonadati</taxon>
        <taxon>Pseudomonadota</taxon>
        <taxon>Gammaproteobacteria</taxon>
        <taxon>Chromatiales</taxon>
        <taxon>Halothiobacillaceae</taxon>
        <taxon>Halothiobacillus</taxon>
    </lineage>
</organism>
<dbReference type="AlphaFoldDB" id="D0KX06"/>
<evidence type="ECO:0000313" key="2">
    <source>
        <dbReference type="Proteomes" id="UP000009102"/>
    </source>
</evidence>